<evidence type="ECO:0000256" key="1">
    <source>
        <dbReference type="ARBA" id="ARBA00023015"/>
    </source>
</evidence>
<keyword evidence="7" id="KW-1185">Reference proteome</keyword>
<dbReference type="PANTHER" id="PTHR30055">
    <property type="entry name" value="HTH-TYPE TRANSCRIPTIONAL REGULATOR RUTR"/>
    <property type="match status" value="1"/>
</dbReference>
<dbReference type="OrthoDB" id="9809994at2"/>
<evidence type="ECO:0000256" key="3">
    <source>
        <dbReference type="ARBA" id="ARBA00023163"/>
    </source>
</evidence>
<dbReference type="EMBL" id="FNDX01000001">
    <property type="protein sequence ID" value="SDH75136.1"/>
    <property type="molecule type" value="Genomic_DNA"/>
</dbReference>
<evidence type="ECO:0000256" key="2">
    <source>
        <dbReference type="ARBA" id="ARBA00023125"/>
    </source>
</evidence>
<keyword evidence="2 4" id="KW-0238">DNA-binding</keyword>
<keyword evidence="3" id="KW-0804">Transcription</keyword>
<dbReference type="InterPro" id="IPR001647">
    <property type="entry name" value="HTH_TetR"/>
</dbReference>
<dbReference type="InterPro" id="IPR009057">
    <property type="entry name" value="Homeodomain-like_sf"/>
</dbReference>
<dbReference type="GO" id="GO:0045892">
    <property type="term" value="P:negative regulation of DNA-templated transcription"/>
    <property type="evidence" value="ECO:0007669"/>
    <property type="project" value="UniProtKB-ARBA"/>
</dbReference>
<dbReference type="Gene3D" id="1.10.357.10">
    <property type="entry name" value="Tetracycline Repressor, domain 2"/>
    <property type="match status" value="1"/>
</dbReference>
<organism evidence="6 7">
    <name type="scientific">Paenibacillus typhae</name>
    <dbReference type="NCBI Taxonomy" id="1174501"/>
    <lineage>
        <taxon>Bacteria</taxon>
        <taxon>Bacillati</taxon>
        <taxon>Bacillota</taxon>
        <taxon>Bacilli</taxon>
        <taxon>Bacillales</taxon>
        <taxon>Paenibacillaceae</taxon>
        <taxon>Paenibacillus</taxon>
    </lineage>
</organism>
<evidence type="ECO:0000256" key="4">
    <source>
        <dbReference type="PROSITE-ProRule" id="PRU00335"/>
    </source>
</evidence>
<reference evidence="7" key="1">
    <citation type="submission" date="2016-10" db="EMBL/GenBank/DDBJ databases">
        <authorList>
            <person name="Varghese N."/>
            <person name="Submissions S."/>
        </authorList>
    </citation>
    <scope>NUCLEOTIDE SEQUENCE [LARGE SCALE GENOMIC DNA]</scope>
    <source>
        <strain evidence="7">CGMCC 1.11012</strain>
    </source>
</reference>
<dbReference type="SUPFAM" id="SSF46689">
    <property type="entry name" value="Homeodomain-like"/>
    <property type="match status" value="1"/>
</dbReference>
<dbReference type="FunFam" id="1.10.10.60:FF:000141">
    <property type="entry name" value="TetR family transcriptional regulator"/>
    <property type="match status" value="1"/>
</dbReference>
<dbReference type="PRINTS" id="PR00455">
    <property type="entry name" value="HTHTETR"/>
</dbReference>
<dbReference type="PANTHER" id="PTHR30055:SF234">
    <property type="entry name" value="HTH-TYPE TRANSCRIPTIONAL REGULATOR BETI"/>
    <property type="match status" value="1"/>
</dbReference>
<dbReference type="AlphaFoldDB" id="A0A1G8EZ13"/>
<dbReference type="InterPro" id="IPR050109">
    <property type="entry name" value="HTH-type_TetR-like_transc_reg"/>
</dbReference>
<dbReference type="GO" id="GO:0000976">
    <property type="term" value="F:transcription cis-regulatory region binding"/>
    <property type="evidence" value="ECO:0007669"/>
    <property type="project" value="TreeGrafter"/>
</dbReference>
<dbReference type="RefSeq" id="WP_090711104.1">
    <property type="nucleotide sequence ID" value="NZ_CBCSKY010000010.1"/>
</dbReference>
<evidence type="ECO:0000259" key="5">
    <source>
        <dbReference type="PROSITE" id="PS50977"/>
    </source>
</evidence>
<proteinExistence type="predicted"/>
<dbReference type="PROSITE" id="PS50977">
    <property type="entry name" value="HTH_TETR_2"/>
    <property type="match status" value="1"/>
</dbReference>
<dbReference type="Proteomes" id="UP000199050">
    <property type="component" value="Unassembled WGS sequence"/>
</dbReference>
<keyword evidence="1" id="KW-0805">Transcription regulation</keyword>
<accession>A0A1G8EZ13</accession>
<gene>
    <name evidence="6" type="ORF">SAMN05216192_10173</name>
</gene>
<name>A0A1G8EZ13_9BACL</name>
<feature type="DNA-binding region" description="H-T-H motif" evidence="4">
    <location>
        <begin position="29"/>
        <end position="48"/>
    </location>
</feature>
<dbReference type="STRING" id="1174501.SAMN05216192_10173"/>
<dbReference type="GO" id="GO:0003700">
    <property type="term" value="F:DNA-binding transcription factor activity"/>
    <property type="evidence" value="ECO:0007669"/>
    <property type="project" value="TreeGrafter"/>
</dbReference>
<dbReference type="Gene3D" id="1.10.10.60">
    <property type="entry name" value="Homeodomain-like"/>
    <property type="match status" value="1"/>
</dbReference>
<dbReference type="Pfam" id="PF00440">
    <property type="entry name" value="TetR_N"/>
    <property type="match status" value="1"/>
</dbReference>
<evidence type="ECO:0000313" key="7">
    <source>
        <dbReference type="Proteomes" id="UP000199050"/>
    </source>
</evidence>
<protein>
    <submittedName>
        <fullName evidence="6">Transcriptional regulator, TetR family</fullName>
    </submittedName>
</protein>
<sequence>MSSSVSHKHTAILDAAYELFGSGGFYETKMSEVAEKAGIAKGTVYLYFKSKEELFLAVTRRDCEGFLEQLDVKLKACGSLQEQLTVIAGHHLMYYYERKQHTKLFFRAPNNHSELVAYMTQFMEEYMRAVMRVMQDSGAAEPELLAESYIGTLDRLKMDIMLRPGFTEADARKRAEFAAGLFIHGALGSRQEQTAPERD</sequence>
<evidence type="ECO:0000313" key="6">
    <source>
        <dbReference type="EMBL" id="SDH75136.1"/>
    </source>
</evidence>
<feature type="domain" description="HTH tetR-type" evidence="5">
    <location>
        <begin position="6"/>
        <end position="66"/>
    </location>
</feature>